<evidence type="ECO:0000313" key="1">
    <source>
        <dbReference type="EMBL" id="QKZ07470.1"/>
    </source>
</evidence>
<sequence length="113" mass="13135">MPCEFCLPLHEPLNSGDELVWLDHTVWVTELPAGLRALDLKCYRLLRDARLAWRIDHFDAWGQPWVALQRIDPDASMRYELVRLEPGTYRLIPCEPPYPVIRHAACARPARTC</sequence>
<dbReference type="AlphaFoldDB" id="A0A7D5HGY1"/>
<dbReference type="EMBL" id="CP056030">
    <property type="protein sequence ID" value="QKZ07470.1"/>
    <property type="molecule type" value="Genomic_DNA"/>
</dbReference>
<keyword evidence="2" id="KW-1185">Reference proteome</keyword>
<name>A0A7D5HGY1_9PSED</name>
<proteinExistence type="predicted"/>
<accession>A0A7D5HGY1</accession>
<evidence type="ECO:0000313" key="2">
    <source>
        <dbReference type="Proteomes" id="UP000509568"/>
    </source>
</evidence>
<gene>
    <name evidence="1" type="ORF">HWQ56_28275</name>
</gene>
<dbReference type="Proteomes" id="UP000509568">
    <property type="component" value="Chromosome"/>
</dbReference>
<dbReference type="RefSeq" id="WP_158152752.1">
    <property type="nucleotide sequence ID" value="NZ_CP056030.1"/>
</dbReference>
<protein>
    <submittedName>
        <fullName evidence="1">Uncharacterized protein</fullName>
    </submittedName>
</protein>
<reference evidence="1 2" key="1">
    <citation type="submission" date="2020-06" db="EMBL/GenBank/DDBJ databases">
        <title>Pseudomonas eucalypticola sp. nov., an endophyte of Eucalyptus dunnii leaves with biocontrol ability of eucalyptus leaf blight.</title>
        <authorList>
            <person name="Liu Y."/>
            <person name="Song Z."/>
            <person name="Zeng H."/>
            <person name="Lu M."/>
            <person name="Wang X."/>
            <person name="Lian X."/>
            <person name="Zhang Q."/>
        </authorList>
    </citation>
    <scope>NUCLEOTIDE SEQUENCE [LARGE SCALE GENOMIC DNA]</scope>
    <source>
        <strain evidence="1 2">NP-1</strain>
    </source>
</reference>
<organism evidence="1 2">
    <name type="scientific">Pseudomonas eucalypticola</name>
    <dbReference type="NCBI Taxonomy" id="2599595"/>
    <lineage>
        <taxon>Bacteria</taxon>
        <taxon>Pseudomonadati</taxon>
        <taxon>Pseudomonadota</taxon>
        <taxon>Gammaproteobacteria</taxon>
        <taxon>Pseudomonadales</taxon>
        <taxon>Pseudomonadaceae</taxon>
        <taxon>Pseudomonas</taxon>
    </lineage>
</organism>
<dbReference type="KEGG" id="pez:HWQ56_28275"/>